<evidence type="ECO:0000313" key="3">
    <source>
        <dbReference type="Proteomes" id="UP000030651"/>
    </source>
</evidence>
<name>W3WRY7_PESFW</name>
<dbReference type="EMBL" id="KI912117">
    <property type="protein sequence ID" value="ETS76613.1"/>
    <property type="molecule type" value="Genomic_DNA"/>
</dbReference>
<evidence type="ECO:0000313" key="2">
    <source>
        <dbReference type="EMBL" id="ETS76613.1"/>
    </source>
</evidence>
<dbReference type="InParanoid" id="W3WRY7"/>
<reference evidence="3" key="1">
    <citation type="journal article" date="2015" name="BMC Genomics">
        <title>Genomic and transcriptomic analysis of the endophytic fungus Pestalotiopsis fici reveals its lifestyle and high potential for synthesis of natural products.</title>
        <authorList>
            <person name="Wang X."/>
            <person name="Zhang X."/>
            <person name="Liu L."/>
            <person name="Xiang M."/>
            <person name="Wang W."/>
            <person name="Sun X."/>
            <person name="Che Y."/>
            <person name="Guo L."/>
            <person name="Liu G."/>
            <person name="Guo L."/>
            <person name="Wang C."/>
            <person name="Yin W.B."/>
            <person name="Stadler M."/>
            <person name="Zhang X."/>
            <person name="Liu X."/>
        </authorList>
    </citation>
    <scope>NUCLEOTIDE SEQUENCE [LARGE SCALE GENOMIC DNA]</scope>
    <source>
        <strain evidence="3">W106-1 / CGMCC3.15140</strain>
    </source>
</reference>
<evidence type="ECO:0000256" key="1">
    <source>
        <dbReference type="SAM" id="Phobius"/>
    </source>
</evidence>
<dbReference type="AlphaFoldDB" id="W3WRY7"/>
<feature type="transmembrane region" description="Helical" evidence="1">
    <location>
        <begin position="729"/>
        <end position="751"/>
    </location>
</feature>
<dbReference type="HOGENOM" id="CLU_311020_0_0_1"/>
<dbReference type="OrthoDB" id="3791552at2759"/>
<proteinExistence type="predicted"/>
<feature type="transmembrane region" description="Helical" evidence="1">
    <location>
        <begin position="660"/>
        <end position="678"/>
    </location>
</feature>
<dbReference type="GeneID" id="19277013"/>
<feature type="transmembrane region" description="Helical" evidence="1">
    <location>
        <begin position="699"/>
        <end position="723"/>
    </location>
</feature>
<dbReference type="eggNOG" id="ENOG502S90M">
    <property type="taxonomic scope" value="Eukaryota"/>
</dbReference>
<organism evidence="2 3">
    <name type="scientific">Pestalotiopsis fici (strain W106-1 / CGMCC3.15140)</name>
    <dbReference type="NCBI Taxonomy" id="1229662"/>
    <lineage>
        <taxon>Eukaryota</taxon>
        <taxon>Fungi</taxon>
        <taxon>Dikarya</taxon>
        <taxon>Ascomycota</taxon>
        <taxon>Pezizomycotina</taxon>
        <taxon>Sordariomycetes</taxon>
        <taxon>Xylariomycetidae</taxon>
        <taxon>Amphisphaeriales</taxon>
        <taxon>Sporocadaceae</taxon>
        <taxon>Pestalotiopsis</taxon>
    </lineage>
</organism>
<dbReference type="Proteomes" id="UP000030651">
    <property type="component" value="Unassembled WGS sequence"/>
</dbReference>
<protein>
    <submittedName>
        <fullName evidence="2">Uncharacterized protein</fullName>
    </submittedName>
</protein>
<keyword evidence="1" id="KW-0472">Membrane</keyword>
<sequence length="945" mass="104968">MTEAPNICAAIEQKLPPSDIVETPPSAEQESRYTVFDTNAVDSASDDQRPQAFGTLYIGVKTVTSINYHSILYKPFTEDGDGVVNDISHCVSVIPTGNDQVIHYRKVADDRTPYEFDIEIENLGSGNACFKEGVMTFGYTSWKWSGSFVTFATRVTQGTSLEVAPPPGFNSISVEERGTIDELDKIDPIAHVGRGEEIVQGDDEAQIYGNQFLQKIMMRSLDDDTIKALLPGLAALSPAEQTILDKNREFFRRGAVALLAEKLKDDGKIDPDLAKHIIYRWESYLQLVSKTAIPAGQTDPAVAYGLDRKRDAKLIATLQEQFRAASMACYELGYLKKCPEWSKFTRFPAYWFKTYAKTLLSEEHVQTWLAHTIQHGASDENAIDGKEQITIWMKKLSLLKHCAEAAGATSKEFEIDGIAGQLMGRLQMQPAYTQPLDTELSDAGKLLSDLDMKKCSPEFSGRFDKLSDTARDSMRALQTSAPKLLAALTDPTNKLRIDALSYWSKRLPTALKLEAPTVRQFIEYLEHAPIEESLLSELIPDPSLHSKAWFASSGGAKTLVQSAIHSAALYNFYSSLPTSNGQAFSKESSSEIGMSVLASFGETTNMLAKGVNPGVRVLAYTMGINGFTKSTISWVCNATKGMNTKIASIFEKLIGRAAKILHVVAVVGCVYNLITSFWDMNKKVDPNNPDDEAQHIFATIQFSLACVETFLLVGGFIAFLAGWTTCSSLAGPFALVVALLGGLAMIIYEVWFAPDPMKDVKTFLEKVAMVTGSYDTNRNIPKKEYIKFLDNLGKGSKYKSLPNEYRPEKLTDITKEDKPKKNTKKWIVITAAQDQAARDLESAIQGVFVAMSWYHPDNFEKLATAYLHLEHGCGYVRADNLFDPSFAAYMQGDSKFLDRYQRGIEDLRIQLNGFFSVFLTQTERALARRRTLILELMKGGRVVEF</sequence>
<keyword evidence="1" id="KW-1133">Transmembrane helix</keyword>
<dbReference type="OMA" id="QHIFATI"/>
<keyword evidence="1" id="KW-0812">Transmembrane</keyword>
<dbReference type="RefSeq" id="XP_007838772.1">
    <property type="nucleotide sequence ID" value="XM_007840581.1"/>
</dbReference>
<keyword evidence="3" id="KW-1185">Reference proteome</keyword>
<accession>W3WRY7</accession>
<dbReference type="KEGG" id="pfy:PFICI_12000"/>
<gene>
    <name evidence="2" type="ORF">PFICI_12000</name>
</gene>